<evidence type="ECO:0000256" key="2">
    <source>
        <dbReference type="ARBA" id="ARBA00022603"/>
    </source>
</evidence>
<dbReference type="EC" id="2.1.1.37" evidence="1"/>
<dbReference type="RefSeq" id="WP_115306363.1">
    <property type="nucleotide sequence ID" value="NZ_JNUW01000043.1"/>
</dbReference>
<feature type="active site" evidence="7">
    <location>
        <position position="77"/>
    </location>
</feature>
<dbReference type="InterPro" id="IPR044925">
    <property type="entry name" value="His-Me_finger_sf"/>
</dbReference>
<keyword evidence="3 7" id="KW-0808">Transferase</keyword>
<evidence type="ECO:0000256" key="7">
    <source>
        <dbReference type="PROSITE-ProRule" id="PRU01016"/>
    </source>
</evidence>
<keyword evidence="5" id="KW-0680">Restriction system</keyword>
<dbReference type="STRING" id="1122938.SAMN05660772_02743"/>
<dbReference type="AlphaFoldDB" id="A0A1W1V346"/>
<keyword evidence="4 7" id="KW-0949">S-adenosyl-L-methionine</keyword>
<dbReference type="Gene3D" id="3.40.50.150">
    <property type="entry name" value="Vaccinia Virus protein VP39"/>
    <property type="match status" value="1"/>
</dbReference>
<dbReference type="PRINTS" id="PR00105">
    <property type="entry name" value="C5METTRFRASE"/>
</dbReference>
<keyword evidence="10" id="KW-1185">Reference proteome</keyword>
<evidence type="ECO:0000256" key="1">
    <source>
        <dbReference type="ARBA" id="ARBA00011975"/>
    </source>
</evidence>
<dbReference type="SUPFAM" id="SSF54060">
    <property type="entry name" value="His-Me finger endonucleases"/>
    <property type="match status" value="1"/>
</dbReference>
<sequence length="629" mass="68619">MKNFTYGSVCSGIEAVTCAWHSFATPLWFSEIEPFPSAVLAHHFPDVPNLGDMTALADKILNREIPAPDVLVGGTPCQAFSVAGNRESLDDERGNLTLKFIEIANAIDHIRHADNKPPLIIVWENVPGVLSTKDNAFGCFLAGLASGGEPFLPPDNKRWGNAGYINAQRTVVWRTLDAQFFGVPQRRKRVFVVASARKRSACEILFERKSLPRNITTSAETQQNVTAFAETGFGKYTEQPVADTLRASGGSCGNGSESLVLSSQKSVAGTILANCGDKQWLGNQEAFSGDFFIVHGTQDPIASNKAHCLGRNNGQENVLFEMKGLESVRLHHNGISPTLKARMGTGGGNIPCVAIAGNIINRADNAGGNGVGADDSGVMYTLTSTDIHAVSTNTAVRKLTVTECERLQGFYGVTMANLTAMTKDEFIAYNIHIGKIIVNTEKGVVYTTKGPGGIPLKTPKALKGSVLNGYLVVSIKIGVVKRQCRIHRIIWIAQNGIIPRGKVIDHINNNKQDNRIENLQLLSPQENSTKAFKDGCYKIKSKLNPIYHPIICAEYNSTGITMRELANKYAISKSRIAQIIKHCDYTRIPYRKKPAEDCPDSPRYKAIGNSMAVPVMRWIGDRISSYISK</sequence>
<dbReference type="InterPro" id="IPR018117">
    <property type="entry name" value="C5_DNA_meth_AS"/>
</dbReference>
<dbReference type="GO" id="GO:0009307">
    <property type="term" value="P:DNA restriction-modification system"/>
    <property type="evidence" value="ECO:0007669"/>
    <property type="project" value="UniProtKB-KW"/>
</dbReference>
<dbReference type="Proteomes" id="UP000192408">
    <property type="component" value="Unassembled WGS sequence"/>
</dbReference>
<evidence type="ECO:0000313" key="9">
    <source>
        <dbReference type="EMBL" id="SMB87807.1"/>
    </source>
</evidence>
<evidence type="ECO:0000256" key="5">
    <source>
        <dbReference type="ARBA" id="ARBA00022747"/>
    </source>
</evidence>
<protein>
    <recommendedName>
        <fullName evidence="1">DNA (cytosine-5-)-methyltransferase</fullName>
        <ecNumber evidence="1">2.1.1.37</ecNumber>
    </recommendedName>
</protein>
<dbReference type="PANTHER" id="PTHR46098:SF1">
    <property type="entry name" value="TRNA (CYTOSINE(38)-C(5))-METHYLTRANSFERASE"/>
    <property type="match status" value="1"/>
</dbReference>
<dbReference type="PROSITE" id="PS00094">
    <property type="entry name" value="C5_MTASE_1"/>
    <property type="match status" value="1"/>
</dbReference>
<dbReference type="GO" id="GO:0003886">
    <property type="term" value="F:DNA (cytosine-5-)-methyltransferase activity"/>
    <property type="evidence" value="ECO:0007669"/>
    <property type="project" value="UniProtKB-EC"/>
</dbReference>
<organism evidence="9 10">
    <name type="scientific">Pasteurella testudinis DSM 23072</name>
    <dbReference type="NCBI Taxonomy" id="1122938"/>
    <lineage>
        <taxon>Bacteria</taxon>
        <taxon>Pseudomonadati</taxon>
        <taxon>Pseudomonadota</taxon>
        <taxon>Gammaproteobacteria</taxon>
        <taxon>Pasteurellales</taxon>
        <taxon>Pasteurellaceae</taxon>
        <taxon>Pasteurella</taxon>
    </lineage>
</organism>
<dbReference type="Gene3D" id="3.90.75.20">
    <property type="match status" value="1"/>
</dbReference>
<evidence type="ECO:0000256" key="3">
    <source>
        <dbReference type="ARBA" id="ARBA00022679"/>
    </source>
</evidence>
<reference evidence="10" key="1">
    <citation type="submission" date="2017-04" db="EMBL/GenBank/DDBJ databases">
        <authorList>
            <person name="Varghese N."/>
            <person name="Submissions S."/>
        </authorList>
    </citation>
    <scope>NUCLEOTIDE SEQUENCE [LARGE SCALE GENOMIC DNA]</scope>
    <source>
        <strain evidence="10">DSM 23072</strain>
    </source>
</reference>
<accession>A0A1W1V346</accession>
<comment type="similarity">
    <text evidence="7">Belongs to the class I-like SAM-binding methyltransferase superfamily. C5-methyltransferase family.</text>
</comment>
<evidence type="ECO:0000256" key="6">
    <source>
        <dbReference type="ARBA" id="ARBA00047422"/>
    </source>
</evidence>
<evidence type="ECO:0000313" key="10">
    <source>
        <dbReference type="Proteomes" id="UP000192408"/>
    </source>
</evidence>
<dbReference type="PANTHER" id="PTHR46098">
    <property type="entry name" value="TRNA (CYTOSINE(38)-C(5))-METHYLTRANSFERASE"/>
    <property type="match status" value="1"/>
</dbReference>
<gene>
    <name evidence="9" type="ORF">SAMN05660772_02743</name>
</gene>
<evidence type="ECO:0000256" key="4">
    <source>
        <dbReference type="ARBA" id="ARBA00022691"/>
    </source>
</evidence>
<dbReference type="Gene3D" id="3.90.120.30">
    <property type="match status" value="1"/>
</dbReference>
<dbReference type="SUPFAM" id="SSF53335">
    <property type="entry name" value="S-adenosyl-L-methionine-dependent methyltransferases"/>
    <property type="match status" value="1"/>
</dbReference>
<keyword evidence="2 7" id="KW-0489">Methyltransferase</keyword>
<dbReference type="GO" id="GO:0032259">
    <property type="term" value="P:methylation"/>
    <property type="evidence" value="ECO:0007669"/>
    <property type="project" value="UniProtKB-KW"/>
</dbReference>
<feature type="domain" description="HNH nuclease" evidence="8">
    <location>
        <begin position="486"/>
        <end position="528"/>
    </location>
</feature>
<name>A0A1W1V346_9PAST</name>
<comment type="catalytic activity">
    <reaction evidence="6">
        <text>a 2'-deoxycytidine in DNA + S-adenosyl-L-methionine = a 5-methyl-2'-deoxycytidine in DNA + S-adenosyl-L-homocysteine + H(+)</text>
        <dbReference type="Rhea" id="RHEA:13681"/>
        <dbReference type="Rhea" id="RHEA-COMP:11369"/>
        <dbReference type="Rhea" id="RHEA-COMP:11370"/>
        <dbReference type="ChEBI" id="CHEBI:15378"/>
        <dbReference type="ChEBI" id="CHEBI:57856"/>
        <dbReference type="ChEBI" id="CHEBI:59789"/>
        <dbReference type="ChEBI" id="CHEBI:85452"/>
        <dbReference type="ChEBI" id="CHEBI:85454"/>
        <dbReference type="EC" id="2.1.1.37"/>
    </reaction>
</comment>
<dbReference type="PROSITE" id="PS51679">
    <property type="entry name" value="SAM_MT_C5"/>
    <property type="match status" value="1"/>
</dbReference>
<dbReference type="InterPro" id="IPR001525">
    <property type="entry name" value="C5_MeTfrase"/>
</dbReference>
<dbReference type="InterPro" id="IPR003615">
    <property type="entry name" value="HNH_nuc"/>
</dbReference>
<dbReference type="EMBL" id="FWWV01000036">
    <property type="protein sequence ID" value="SMB87807.1"/>
    <property type="molecule type" value="Genomic_DNA"/>
</dbReference>
<dbReference type="InterPro" id="IPR050750">
    <property type="entry name" value="C5-MTase"/>
</dbReference>
<proteinExistence type="inferred from homology"/>
<dbReference type="Pfam" id="PF13392">
    <property type="entry name" value="HNH_3"/>
    <property type="match status" value="1"/>
</dbReference>
<evidence type="ECO:0000259" key="8">
    <source>
        <dbReference type="Pfam" id="PF13392"/>
    </source>
</evidence>
<dbReference type="Pfam" id="PF00145">
    <property type="entry name" value="DNA_methylase"/>
    <property type="match status" value="1"/>
</dbReference>
<dbReference type="InterPro" id="IPR029063">
    <property type="entry name" value="SAM-dependent_MTases_sf"/>
</dbReference>